<evidence type="ECO:0000313" key="3">
    <source>
        <dbReference type="Proteomes" id="UP000244336"/>
    </source>
</evidence>
<reference evidence="2 3" key="1">
    <citation type="submission" date="2018-04" db="EMBL/GenBank/DDBJ databases">
        <title>WGS assembly of Panicum hallii var. hallii HAL2.</title>
        <authorList>
            <person name="Lovell J."/>
            <person name="Jenkins J."/>
            <person name="Lowry D."/>
            <person name="Mamidi S."/>
            <person name="Sreedasyam A."/>
            <person name="Weng X."/>
            <person name="Barry K."/>
            <person name="Bonette J."/>
            <person name="Campitelli B."/>
            <person name="Daum C."/>
            <person name="Gordon S."/>
            <person name="Gould B."/>
            <person name="Lipzen A."/>
            <person name="MacQueen A."/>
            <person name="Palacio-Mejia J."/>
            <person name="Plott C."/>
            <person name="Shakirov E."/>
            <person name="Shu S."/>
            <person name="Yoshinaga Y."/>
            <person name="Zane M."/>
            <person name="Rokhsar D."/>
            <person name="Grimwood J."/>
            <person name="Schmutz J."/>
            <person name="Juenger T."/>
        </authorList>
    </citation>
    <scope>NUCLEOTIDE SEQUENCE [LARGE SCALE GENOMIC DNA]</scope>
    <source>
        <strain evidence="3">cv. HAL2</strain>
    </source>
</reference>
<evidence type="ECO:0000256" key="1">
    <source>
        <dbReference type="SAM" id="MobiDB-lite"/>
    </source>
</evidence>
<dbReference type="Proteomes" id="UP000244336">
    <property type="component" value="Chromosome 2"/>
</dbReference>
<dbReference type="EMBL" id="CM009750">
    <property type="protein sequence ID" value="PUZ71422.1"/>
    <property type="molecule type" value="Genomic_DNA"/>
</dbReference>
<accession>A0A2T7EUC9</accession>
<sequence length="83" mass="8738">MMQAGQGKVTARRCRVRSSSSHPHGRQIAATPTHPSKSIPVPVAPPRPIPITASPPEPPPPPILRCAPAADCTPAPLSLHPRH</sequence>
<evidence type="ECO:0000313" key="2">
    <source>
        <dbReference type="EMBL" id="PUZ71422.1"/>
    </source>
</evidence>
<keyword evidence="3" id="KW-1185">Reference proteome</keyword>
<dbReference type="OrthoDB" id="691130at2759"/>
<name>A0A2T7EUC9_9POAL</name>
<protein>
    <submittedName>
        <fullName evidence="2">Uncharacterized protein</fullName>
    </submittedName>
</protein>
<feature type="region of interest" description="Disordered" evidence="1">
    <location>
        <begin position="1"/>
        <end position="83"/>
    </location>
</feature>
<dbReference type="Gramene" id="PUZ71422">
    <property type="protein sequence ID" value="PUZ71422"/>
    <property type="gene ID" value="GQ55_2G311800"/>
</dbReference>
<dbReference type="AlphaFoldDB" id="A0A2T7EUC9"/>
<feature type="compositionally biased region" description="Pro residues" evidence="1">
    <location>
        <begin position="42"/>
        <end position="63"/>
    </location>
</feature>
<organism evidence="2 3">
    <name type="scientific">Panicum hallii var. hallii</name>
    <dbReference type="NCBI Taxonomy" id="1504633"/>
    <lineage>
        <taxon>Eukaryota</taxon>
        <taxon>Viridiplantae</taxon>
        <taxon>Streptophyta</taxon>
        <taxon>Embryophyta</taxon>
        <taxon>Tracheophyta</taxon>
        <taxon>Spermatophyta</taxon>
        <taxon>Magnoliopsida</taxon>
        <taxon>Liliopsida</taxon>
        <taxon>Poales</taxon>
        <taxon>Poaceae</taxon>
        <taxon>PACMAD clade</taxon>
        <taxon>Panicoideae</taxon>
        <taxon>Panicodae</taxon>
        <taxon>Paniceae</taxon>
        <taxon>Panicinae</taxon>
        <taxon>Panicum</taxon>
        <taxon>Panicum sect. Panicum</taxon>
    </lineage>
</organism>
<proteinExistence type="predicted"/>
<gene>
    <name evidence="2" type="ORF">GQ55_2G311800</name>
</gene>